<dbReference type="RefSeq" id="WP_014208786.1">
    <property type="nucleotide sequence ID" value="NC_016604.1"/>
</dbReference>
<dbReference type="EMBL" id="CP003169">
    <property type="protein sequence ID" value="AEV70966.1"/>
    <property type="molecule type" value="Genomic_DNA"/>
</dbReference>
<evidence type="ECO:0000313" key="3">
    <source>
        <dbReference type="Proteomes" id="UP000005442"/>
    </source>
</evidence>
<keyword evidence="3" id="KW-1185">Reference proteome</keyword>
<name>G8RIX8_MYCRN</name>
<dbReference type="InterPro" id="IPR032407">
    <property type="entry name" value="MHB"/>
</dbReference>
<dbReference type="Proteomes" id="UP000005442">
    <property type="component" value="Chromosome"/>
</dbReference>
<dbReference type="PIRSF" id="PIRSF010611">
    <property type="entry name" value="UCP010611"/>
    <property type="match status" value="1"/>
</dbReference>
<evidence type="ECO:0000256" key="1">
    <source>
        <dbReference type="SAM" id="SignalP"/>
    </source>
</evidence>
<gene>
    <name evidence="2" type="ordered locus">MycrhN_0324</name>
</gene>
<dbReference type="AlphaFoldDB" id="G8RIX8"/>
<organism evidence="2 3">
    <name type="scientific">Mycolicibacterium rhodesiae (strain NBB3)</name>
    <name type="common">Mycobacterium rhodesiae</name>
    <dbReference type="NCBI Taxonomy" id="710685"/>
    <lineage>
        <taxon>Bacteria</taxon>
        <taxon>Bacillati</taxon>
        <taxon>Actinomycetota</taxon>
        <taxon>Actinomycetes</taxon>
        <taxon>Mycobacteriales</taxon>
        <taxon>Mycobacteriaceae</taxon>
        <taxon>Mycolicibacterium</taxon>
    </lineage>
</organism>
<dbReference type="NCBIfam" id="TIGR04529">
    <property type="entry name" value="MTB_hemophore"/>
    <property type="match status" value="1"/>
</dbReference>
<evidence type="ECO:0000313" key="2">
    <source>
        <dbReference type="EMBL" id="AEV70966.1"/>
    </source>
</evidence>
<sequence length="112" mass="11907">MMKTTMTKVAVAIGGLALSVTAGTGIASAQPYVDTMVNSPCTYDQAIAAVNAENPTAASYLMQSPPNLEFIRVFLSSSKDQRLNLLNQIKGNPGIDQALPVFTQMMSSCVNY</sequence>
<accession>G8RIX8</accession>
<dbReference type="HOGENOM" id="CLU_171779_0_0_11"/>
<dbReference type="KEGG" id="mrh:MycrhN_0324"/>
<evidence type="ECO:0008006" key="4">
    <source>
        <dbReference type="Google" id="ProtNLM"/>
    </source>
</evidence>
<feature type="signal peptide" evidence="1">
    <location>
        <begin position="1"/>
        <end position="22"/>
    </location>
</feature>
<dbReference type="GO" id="GO:0020037">
    <property type="term" value="F:heme binding"/>
    <property type="evidence" value="ECO:0007669"/>
    <property type="project" value="InterPro"/>
</dbReference>
<dbReference type="PATRIC" id="fig|710685.3.peg.330"/>
<dbReference type="OrthoDB" id="4563701at2"/>
<protein>
    <recommendedName>
        <fullName evidence="4">Hemophore-related protein</fullName>
    </recommendedName>
</protein>
<dbReference type="eggNOG" id="ENOG5030GKA">
    <property type="taxonomic scope" value="Bacteria"/>
</dbReference>
<proteinExistence type="predicted"/>
<feature type="chain" id="PRO_5038344884" description="Hemophore-related protein" evidence="1">
    <location>
        <begin position="23"/>
        <end position="112"/>
    </location>
</feature>
<dbReference type="InterPro" id="IPR016572">
    <property type="entry name" value="UCP010611"/>
</dbReference>
<keyword evidence="1" id="KW-0732">Signal</keyword>
<reference evidence="2 3" key="1">
    <citation type="submission" date="2011-12" db="EMBL/GenBank/DDBJ databases">
        <title>Complete sequence of Mycobacterium rhodesiae NBB3.</title>
        <authorList>
            <consortium name="US DOE Joint Genome Institute"/>
            <person name="Lucas S."/>
            <person name="Han J."/>
            <person name="Lapidus A."/>
            <person name="Cheng J.-F."/>
            <person name="Goodwin L."/>
            <person name="Pitluck S."/>
            <person name="Peters L."/>
            <person name="Mikhailova N."/>
            <person name="Gu W."/>
            <person name="Detter J.C."/>
            <person name="Han C."/>
            <person name="Tapia R."/>
            <person name="Land M."/>
            <person name="Hauser L."/>
            <person name="Kyrpides N."/>
            <person name="Ivanova N."/>
            <person name="Pagani I."/>
            <person name="Mattes T."/>
            <person name="Holmes A."/>
            <person name="Rutledge P."/>
            <person name="Paulsen I."/>
            <person name="Coleman N."/>
            <person name="Woyke T."/>
        </authorList>
    </citation>
    <scope>NUCLEOTIDE SEQUENCE [LARGE SCALE GENOMIC DNA]</scope>
    <source>
        <strain evidence="2 3">NBB3</strain>
    </source>
</reference>